<dbReference type="SUPFAM" id="SSF54909">
    <property type="entry name" value="Dimeric alpha+beta barrel"/>
    <property type="match status" value="1"/>
</dbReference>
<proteinExistence type="predicted"/>
<protein>
    <submittedName>
        <fullName evidence="2">Dabb family protein</fullName>
    </submittedName>
</protein>
<dbReference type="RefSeq" id="WP_390226770.1">
    <property type="nucleotide sequence ID" value="NZ_JBHSCN010000002.1"/>
</dbReference>
<dbReference type="PROSITE" id="PS51502">
    <property type="entry name" value="S_R_A_B_BARREL"/>
    <property type="match status" value="1"/>
</dbReference>
<name>A0ABV8Q3J6_9MICO</name>
<dbReference type="EMBL" id="JBHSCN010000002">
    <property type="protein sequence ID" value="MFC4241992.1"/>
    <property type="molecule type" value="Genomic_DNA"/>
</dbReference>
<keyword evidence="3" id="KW-1185">Reference proteome</keyword>
<comment type="caution">
    <text evidence="2">The sequence shown here is derived from an EMBL/GenBank/DDBJ whole genome shotgun (WGS) entry which is preliminary data.</text>
</comment>
<dbReference type="Gene3D" id="3.30.70.100">
    <property type="match status" value="1"/>
</dbReference>
<sequence length="96" mass="10704">MIRHTVAFHLVHPAGSAEEAAFLAAAAELAEIPGVHKFESLREVSPKNDFAFGLSMEFDDQTAYDGYNSNPKHVQFVSTRWESEVADFLEIDYTAL</sequence>
<dbReference type="InterPro" id="IPR013097">
    <property type="entry name" value="Dabb"/>
</dbReference>
<dbReference type="SMART" id="SM00886">
    <property type="entry name" value="Dabb"/>
    <property type="match status" value="1"/>
</dbReference>
<dbReference type="Proteomes" id="UP001595900">
    <property type="component" value="Unassembled WGS sequence"/>
</dbReference>
<evidence type="ECO:0000313" key="2">
    <source>
        <dbReference type="EMBL" id="MFC4241992.1"/>
    </source>
</evidence>
<evidence type="ECO:0000259" key="1">
    <source>
        <dbReference type="PROSITE" id="PS51502"/>
    </source>
</evidence>
<accession>A0ABV8Q3J6</accession>
<gene>
    <name evidence="2" type="ORF">ACFOYW_01295</name>
</gene>
<feature type="domain" description="Stress-response A/B barrel" evidence="1">
    <location>
        <begin position="2"/>
        <end position="93"/>
    </location>
</feature>
<organism evidence="2 3">
    <name type="scientific">Gryllotalpicola reticulitermitis</name>
    <dbReference type="NCBI Taxonomy" id="1184153"/>
    <lineage>
        <taxon>Bacteria</taxon>
        <taxon>Bacillati</taxon>
        <taxon>Actinomycetota</taxon>
        <taxon>Actinomycetes</taxon>
        <taxon>Micrococcales</taxon>
        <taxon>Microbacteriaceae</taxon>
        <taxon>Gryllotalpicola</taxon>
    </lineage>
</organism>
<dbReference type="InterPro" id="IPR011008">
    <property type="entry name" value="Dimeric_a/b-barrel"/>
</dbReference>
<reference evidence="3" key="1">
    <citation type="journal article" date="2019" name="Int. J. Syst. Evol. Microbiol.">
        <title>The Global Catalogue of Microorganisms (GCM) 10K type strain sequencing project: providing services to taxonomists for standard genome sequencing and annotation.</title>
        <authorList>
            <consortium name="The Broad Institute Genomics Platform"/>
            <consortium name="The Broad Institute Genome Sequencing Center for Infectious Disease"/>
            <person name="Wu L."/>
            <person name="Ma J."/>
        </authorList>
    </citation>
    <scope>NUCLEOTIDE SEQUENCE [LARGE SCALE GENOMIC DNA]</scope>
    <source>
        <strain evidence="3">CGMCC 1.10363</strain>
    </source>
</reference>
<dbReference type="Pfam" id="PF07876">
    <property type="entry name" value="Dabb"/>
    <property type="match status" value="1"/>
</dbReference>
<evidence type="ECO:0000313" key="3">
    <source>
        <dbReference type="Proteomes" id="UP001595900"/>
    </source>
</evidence>